<organism evidence="5 6">
    <name type="scientific">Microbacterium candidum</name>
    <dbReference type="NCBI Taxonomy" id="3041922"/>
    <lineage>
        <taxon>Bacteria</taxon>
        <taxon>Bacillati</taxon>
        <taxon>Actinomycetota</taxon>
        <taxon>Actinomycetes</taxon>
        <taxon>Micrococcales</taxon>
        <taxon>Microbacteriaceae</taxon>
        <taxon>Microbacterium</taxon>
    </lineage>
</organism>
<accession>A0ABT7N031</accession>
<dbReference type="Proteomes" id="UP001235064">
    <property type="component" value="Unassembled WGS sequence"/>
</dbReference>
<keyword evidence="2" id="KW-0238">DNA-binding</keyword>
<evidence type="ECO:0000259" key="4">
    <source>
        <dbReference type="PROSITE" id="PS50043"/>
    </source>
</evidence>
<comment type="caution">
    <text evidence="5">The sequence shown here is derived from an EMBL/GenBank/DDBJ whole genome shotgun (WGS) entry which is preliminary data.</text>
</comment>
<dbReference type="SUPFAM" id="SSF48452">
    <property type="entry name" value="TPR-like"/>
    <property type="match status" value="1"/>
</dbReference>
<dbReference type="Gene3D" id="3.40.50.300">
    <property type="entry name" value="P-loop containing nucleotide triphosphate hydrolases"/>
    <property type="match status" value="1"/>
</dbReference>
<gene>
    <name evidence="5" type="ORF">QSV35_11930</name>
</gene>
<dbReference type="Gene3D" id="1.10.10.10">
    <property type="entry name" value="Winged helix-like DNA-binding domain superfamily/Winged helix DNA-binding domain"/>
    <property type="match status" value="1"/>
</dbReference>
<dbReference type="SUPFAM" id="SSF52540">
    <property type="entry name" value="P-loop containing nucleoside triphosphate hydrolases"/>
    <property type="match status" value="1"/>
</dbReference>
<dbReference type="PROSITE" id="PS50043">
    <property type="entry name" value="HTH_LUXR_2"/>
    <property type="match status" value="1"/>
</dbReference>
<dbReference type="Pfam" id="PF00196">
    <property type="entry name" value="GerE"/>
    <property type="match status" value="1"/>
</dbReference>
<dbReference type="InterPro" id="IPR011990">
    <property type="entry name" value="TPR-like_helical_dom_sf"/>
</dbReference>
<keyword evidence="6" id="KW-1185">Reference proteome</keyword>
<dbReference type="InterPro" id="IPR036388">
    <property type="entry name" value="WH-like_DNA-bd_sf"/>
</dbReference>
<dbReference type="PANTHER" id="PTHR44688:SF16">
    <property type="entry name" value="DNA-BINDING TRANSCRIPTIONAL ACTIVATOR DEVR_DOSR"/>
    <property type="match status" value="1"/>
</dbReference>
<evidence type="ECO:0000313" key="5">
    <source>
        <dbReference type="EMBL" id="MDL9980042.1"/>
    </source>
</evidence>
<dbReference type="InterPro" id="IPR027417">
    <property type="entry name" value="P-loop_NTPase"/>
</dbReference>
<name>A0ABT7N031_9MICO</name>
<reference evidence="5 6" key="1">
    <citation type="submission" date="2023-06" db="EMBL/GenBank/DDBJ databases">
        <title>Microbacterium sp. nov., isolated from a waste landfill.</title>
        <authorList>
            <person name="Wen W."/>
        </authorList>
    </citation>
    <scope>NUCLEOTIDE SEQUENCE [LARGE SCALE GENOMIC DNA]</scope>
    <source>
        <strain evidence="5 6">ASV49</strain>
    </source>
</reference>
<sequence length="746" mass="80350">MLLAGADLESLLLESKTTAPIFNPAFVRRPELVEALRTDGSRLVTVTAPAGYGKSSLLAEWEQVEDRATGWLTLRVEDDDPAAVLRLLAYACERFASAASSVFTVIATSRDDVLGRMAPAVALVLSQCERPFVLFVDDLHVLQNPECLDVLEVVLGGVPAGSQVVLASRHHPTRLARGRVANSSAHIGAADLRIDPAGAARIAEEAGALVDADMLQDWVERCDGWAAGLHMCALLSKRRPFESFSDDAVLADYLYQECVRDLPEDTRQFLLQSSILGAHIPDLCDAVLQRSDSARILRDLETRQLFVTADRAHRAYRLHPLFREYLTGALEIEAASSIPALHQRASSWFAERGQLPAAIDHAISAGAFELATSLVTVAALPAYEAGQSATLGRWLREIGDANLLLNPSAVVVITWFAVLAGTDDDARKWSTLLRRVPDDAEAPGVTVPTAKAMIRAIMLEEGIESALADAEFAAELEPLDSPWRDPAVQILGSTLLHAGHTERATTVLSEAIHMADAHGNPATVVICESEFALLAIERGDWEAADEHAERAMQAIRAGGIDGYVMAAYPHAAAACIALNAGRRTAGLNYLASAMSERHRCGKAVPLLAIPTRLLLIRAQLRAGDAEAAELLLEEIQEILPPRRVLGSLGHRVSDAHSLVRTHALSADRGSPSVSLTAAEQRLLPLLQTHLTRAEIAQRLYVSTNTISTQMGSIFRKLGASTRSQAVERAYELDLLGTPSGVAESAD</sequence>
<evidence type="ECO:0000313" key="6">
    <source>
        <dbReference type="Proteomes" id="UP001235064"/>
    </source>
</evidence>
<dbReference type="InterPro" id="IPR016032">
    <property type="entry name" value="Sig_transdc_resp-reg_C-effctor"/>
</dbReference>
<dbReference type="SUPFAM" id="SSF46894">
    <property type="entry name" value="C-terminal effector domain of the bipartite response regulators"/>
    <property type="match status" value="1"/>
</dbReference>
<feature type="domain" description="HTH luxR-type" evidence="4">
    <location>
        <begin position="668"/>
        <end position="733"/>
    </location>
</feature>
<dbReference type="SMART" id="SM00421">
    <property type="entry name" value="HTH_LUXR"/>
    <property type="match status" value="1"/>
</dbReference>
<dbReference type="EMBL" id="JASXSZ010000003">
    <property type="protein sequence ID" value="MDL9980042.1"/>
    <property type="molecule type" value="Genomic_DNA"/>
</dbReference>
<dbReference type="CDD" id="cd06170">
    <property type="entry name" value="LuxR_C_like"/>
    <property type="match status" value="1"/>
</dbReference>
<proteinExistence type="predicted"/>
<evidence type="ECO:0000256" key="2">
    <source>
        <dbReference type="ARBA" id="ARBA00023125"/>
    </source>
</evidence>
<evidence type="ECO:0000256" key="3">
    <source>
        <dbReference type="ARBA" id="ARBA00023163"/>
    </source>
</evidence>
<protein>
    <submittedName>
        <fullName evidence="5">LuxR C-terminal-related transcriptional regulator</fullName>
    </submittedName>
</protein>
<dbReference type="Pfam" id="PF25873">
    <property type="entry name" value="WHD_MalT"/>
    <property type="match status" value="1"/>
</dbReference>
<dbReference type="Gene3D" id="1.25.40.10">
    <property type="entry name" value="Tetratricopeptide repeat domain"/>
    <property type="match status" value="1"/>
</dbReference>
<dbReference type="PANTHER" id="PTHR44688">
    <property type="entry name" value="DNA-BINDING TRANSCRIPTIONAL ACTIVATOR DEVR_DOSR"/>
    <property type="match status" value="1"/>
</dbReference>
<dbReference type="RefSeq" id="WP_286288973.1">
    <property type="nucleotide sequence ID" value="NZ_JASXSZ010000003.1"/>
</dbReference>
<evidence type="ECO:0000256" key="1">
    <source>
        <dbReference type="ARBA" id="ARBA00023015"/>
    </source>
</evidence>
<dbReference type="InterPro" id="IPR000792">
    <property type="entry name" value="Tscrpt_reg_LuxR_C"/>
</dbReference>
<keyword evidence="1" id="KW-0805">Transcription regulation</keyword>
<keyword evidence="3" id="KW-0804">Transcription</keyword>
<dbReference type="InterPro" id="IPR059106">
    <property type="entry name" value="WHD_MalT"/>
</dbReference>